<dbReference type="InterPro" id="IPR016163">
    <property type="entry name" value="Ald_DH_C"/>
</dbReference>
<dbReference type="CDD" id="cd07103">
    <property type="entry name" value="ALDH_F5_SSADH_GabD"/>
    <property type="match status" value="1"/>
</dbReference>
<reference evidence="7" key="1">
    <citation type="submission" date="2015-07" db="EMBL/GenBank/DDBJ databases">
        <title>Fjat-10036 dsm4.</title>
        <authorList>
            <person name="Liu B."/>
            <person name="Wang J."/>
            <person name="Zhu Y."/>
            <person name="Liu G."/>
            <person name="Chen Q."/>
            <person name="Chen Z."/>
            <person name="Lan J."/>
            <person name="Che J."/>
            <person name="Ge C."/>
            <person name="Shi H."/>
            <person name="Pan Z."/>
            <person name="Liu X."/>
        </authorList>
    </citation>
    <scope>NUCLEOTIDE SEQUENCE [LARGE SCALE GENOMIC DNA]</scope>
    <source>
        <strain evidence="7">DSM 4</strain>
    </source>
</reference>
<evidence type="ECO:0000256" key="4">
    <source>
        <dbReference type="PIRSR" id="PIRSR036492-1"/>
    </source>
</evidence>
<evidence type="ECO:0000256" key="2">
    <source>
        <dbReference type="ARBA" id="ARBA00023002"/>
    </source>
</evidence>
<sequence length="474" mass="51764">MLYINGEWKSSYKNESITVYNPATLEKFGVVAYGGKEEAEEAIQAASAAFQDWKKTSADEKSQYLRKISDCLRDREEDLAVTITKEMGKPLKESIGEVKLAISYMDWYAEEAKRIYGETIPASSRDKRILVLQEPVGVTGAITPWNFPAAMVTRKIAPALAAGCPVILKPASATPLTAVKIFEAIHQAGLPKGVANLIIGPSNEIAQTLLDSKQVRKLTFTGSTAVGKKLMRDASNTVKKVSMELGGHAPFIVFEDADLEKAAEAAVASKFRNAGQTCVCTNRIYVQQEVAEEFTRLFAEKVNSLKIGNGMDDSTDIGPLINEESLDKVMEHVEDAKEKGGVVICGGSQAETNAKGVFYQPTVIQHANESMKIAREETFGPVVPIFTFETEEEAIERANHPEYGLASYCYTSDLNRAFRVMESLEYGIIGINDAMPTTAQAPFGGMKESGVGREGGKYGLMEYLEEKFVSLNIG</sequence>
<dbReference type="InterPro" id="IPR050740">
    <property type="entry name" value="Aldehyde_DH_Superfamily"/>
</dbReference>
<dbReference type="InterPro" id="IPR012394">
    <property type="entry name" value="Aldehyde_DH_NAD(P)"/>
</dbReference>
<dbReference type="PATRIC" id="fig|1459.3.peg.3153"/>
<dbReference type="PANTHER" id="PTHR43353:SF5">
    <property type="entry name" value="SUCCINATE-SEMIALDEHYDE DEHYDROGENASE, MITOCHONDRIAL"/>
    <property type="match status" value="1"/>
</dbReference>
<dbReference type="GO" id="GO:0006081">
    <property type="term" value="P:aldehyde metabolic process"/>
    <property type="evidence" value="ECO:0007669"/>
    <property type="project" value="InterPro"/>
</dbReference>
<dbReference type="Proteomes" id="UP000037109">
    <property type="component" value="Unassembled WGS sequence"/>
</dbReference>
<evidence type="ECO:0000313" key="6">
    <source>
        <dbReference type="EMBL" id="KON87931.1"/>
    </source>
</evidence>
<comment type="similarity">
    <text evidence="1 3">Belongs to the aldehyde dehydrogenase family.</text>
</comment>
<accession>A0A0M0GER9</accession>
<comment type="caution">
    <text evidence="6">The sequence shown here is derived from an EMBL/GenBank/DDBJ whole genome shotgun (WGS) entry which is preliminary data.</text>
</comment>
<evidence type="ECO:0000256" key="3">
    <source>
        <dbReference type="PIRNR" id="PIRNR036492"/>
    </source>
</evidence>
<dbReference type="InterPro" id="IPR016162">
    <property type="entry name" value="Ald_DH_N"/>
</dbReference>
<dbReference type="FunFam" id="3.40.605.10:FF:000005">
    <property type="entry name" value="Succinate-semialdehyde dehydrogenase I"/>
    <property type="match status" value="1"/>
</dbReference>
<dbReference type="InterPro" id="IPR015590">
    <property type="entry name" value="Aldehyde_DH_dom"/>
</dbReference>
<evidence type="ECO:0000256" key="1">
    <source>
        <dbReference type="ARBA" id="ARBA00009986"/>
    </source>
</evidence>
<dbReference type="Pfam" id="PF00171">
    <property type="entry name" value="Aldedh"/>
    <property type="match status" value="1"/>
</dbReference>
<dbReference type="GO" id="GO:0004777">
    <property type="term" value="F:succinate-semialdehyde dehydrogenase (NAD+) activity"/>
    <property type="evidence" value="ECO:0007669"/>
    <property type="project" value="TreeGrafter"/>
</dbReference>
<evidence type="ECO:0000313" key="7">
    <source>
        <dbReference type="Proteomes" id="UP000037109"/>
    </source>
</evidence>
<dbReference type="InterPro" id="IPR016161">
    <property type="entry name" value="Ald_DH/histidinol_DH"/>
</dbReference>
<dbReference type="PANTHER" id="PTHR43353">
    <property type="entry name" value="SUCCINATE-SEMIALDEHYDE DEHYDROGENASE, MITOCHONDRIAL"/>
    <property type="match status" value="1"/>
</dbReference>
<organism evidence="6 7">
    <name type="scientific">Sporosarcina globispora</name>
    <name type="common">Bacillus globisporus</name>
    <dbReference type="NCBI Taxonomy" id="1459"/>
    <lineage>
        <taxon>Bacteria</taxon>
        <taxon>Bacillati</taxon>
        <taxon>Bacillota</taxon>
        <taxon>Bacilli</taxon>
        <taxon>Bacillales</taxon>
        <taxon>Caryophanaceae</taxon>
        <taxon>Sporosarcina</taxon>
    </lineage>
</organism>
<dbReference type="InterPro" id="IPR016160">
    <property type="entry name" value="Ald_DH_CS_CYS"/>
</dbReference>
<feature type="active site" evidence="4">
    <location>
        <position position="244"/>
    </location>
</feature>
<dbReference type="Gene3D" id="3.40.309.10">
    <property type="entry name" value="Aldehyde Dehydrogenase, Chain A, domain 2"/>
    <property type="match status" value="1"/>
</dbReference>
<gene>
    <name evidence="6" type="primary">gabD</name>
    <name evidence="6" type="ORF">AF332_14590</name>
</gene>
<keyword evidence="7" id="KW-1185">Reference proteome</keyword>
<dbReference type="GO" id="GO:0009450">
    <property type="term" value="P:gamma-aminobutyric acid catabolic process"/>
    <property type="evidence" value="ECO:0007669"/>
    <property type="project" value="TreeGrafter"/>
</dbReference>
<dbReference type="PIRSF" id="PIRSF036492">
    <property type="entry name" value="ALDH"/>
    <property type="match status" value="1"/>
</dbReference>
<feature type="domain" description="Aldehyde dehydrogenase" evidence="5">
    <location>
        <begin position="8"/>
        <end position="469"/>
    </location>
</feature>
<dbReference type="OrthoDB" id="9762913at2"/>
<dbReference type="Gene3D" id="3.40.605.10">
    <property type="entry name" value="Aldehyde Dehydrogenase, Chain A, domain 1"/>
    <property type="match status" value="1"/>
</dbReference>
<dbReference type="EMBL" id="LGUF01000007">
    <property type="protein sequence ID" value="KON87931.1"/>
    <property type="molecule type" value="Genomic_DNA"/>
</dbReference>
<dbReference type="STRING" id="1459.AF332_14590"/>
<feature type="active site" evidence="4">
    <location>
        <position position="278"/>
    </location>
</feature>
<name>A0A0M0GER9_SPOGL</name>
<dbReference type="RefSeq" id="WP_053435286.1">
    <property type="nucleotide sequence ID" value="NZ_LGUF01000007.1"/>
</dbReference>
<dbReference type="SUPFAM" id="SSF53720">
    <property type="entry name" value="ALDH-like"/>
    <property type="match status" value="1"/>
</dbReference>
<proteinExistence type="inferred from homology"/>
<evidence type="ECO:0000259" key="5">
    <source>
        <dbReference type="Pfam" id="PF00171"/>
    </source>
</evidence>
<dbReference type="FunFam" id="3.40.309.10:FF:000004">
    <property type="entry name" value="Succinate-semialdehyde dehydrogenase I"/>
    <property type="match status" value="1"/>
</dbReference>
<keyword evidence="2 3" id="KW-0560">Oxidoreductase</keyword>
<protein>
    <recommendedName>
        <fullName evidence="3">Aldehyde dehydrogenase</fullName>
    </recommendedName>
</protein>
<dbReference type="PROSITE" id="PS00070">
    <property type="entry name" value="ALDEHYDE_DEHYDR_CYS"/>
    <property type="match status" value="1"/>
</dbReference>
<dbReference type="AlphaFoldDB" id="A0A0M0GER9"/>